<dbReference type="Gene3D" id="2.160.20.10">
    <property type="entry name" value="Single-stranded right-handed beta-helix, Pectin lyase-like"/>
    <property type="match status" value="1"/>
</dbReference>
<evidence type="ECO:0000313" key="1">
    <source>
        <dbReference type="EMBL" id="MDN5217400.1"/>
    </source>
</evidence>
<dbReference type="SUPFAM" id="SSF51126">
    <property type="entry name" value="Pectin lyase-like"/>
    <property type="match status" value="1"/>
</dbReference>
<organism evidence="1 2">
    <name type="scientific">Agaribacillus aureus</name>
    <dbReference type="NCBI Taxonomy" id="3051825"/>
    <lineage>
        <taxon>Bacteria</taxon>
        <taxon>Pseudomonadati</taxon>
        <taxon>Bacteroidota</taxon>
        <taxon>Cytophagia</taxon>
        <taxon>Cytophagales</taxon>
        <taxon>Splendidivirgaceae</taxon>
        <taxon>Agaribacillus</taxon>
    </lineage>
</organism>
<keyword evidence="2" id="KW-1185">Reference proteome</keyword>
<proteinExistence type="predicted"/>
<dbReference type="RefSeq" id="WP_346762737.1">
    <property type="nucleotide sequence ID" value="NZ_JAUJEB010000016.1"/>
</dbReference>
<gene>
    <name evidence="1" type="ORF">QQ020_35325</name>
</gene>
<evidence type="ECO:0000313" key="2">
    <source>
        <dbReference type="Proteomes" id="UP001172083"/>
    </source>
</evidence>
<dbReference type="EMBL" id="JAUJEB010000016">
    <property type="protein sequence ID" value="MDN5217400.1"/>
    <property type="molecule type" value="Genomic_DNA"/>
</dbReference>
<protein>
    <submittedName>
        <fullName evidence="1">Uncharacterized protein</fullName>
    </submittedName>
</protein>
<reference evidence="1" key="1">
    <citation type="submission" date="2023-06" db="EMBL/GenBank/DDBJ databases">
        <title>Genomic of Agaribacillus aureum.</title>
        <authorList>
            <person name="Wang G."/>
        </authorList>
    </citation>
    <scope>NUCLEOTIDE SEQUENCE</scope>
    <source>
        <strain evidence="1">BMA12</strain>
    </source>
</reference>
<dbReference type="InterPro" id="IPR011050">
    <property type="entry name" value="Pectin_lyase_fold/virulence"/>
</dbReference>
<comment type="caution">
    <text evidence="1">The sequence shown here is derived from an EMBL/GenBank/DDBJ whole genome shotgun (WGS) entry which is preliminary data.</text>
</comment>
<name>A0ABT8LL05_9BACT</name>
<sequence>MSCRLFILLLLCNWQLVAKTYYVSEDGLLINKGTEESPLPFDYFERSRNHAGDIFIVMDGVYPNHWITRIYGEKNRPVIIKSENWLGADLVGIKEKRDNTRKILQIKGDYSWFVDFEIYEKEASNRIRNNGEEFYFSDGVHLYGKGGKVINCVAHDVLIGFSTWSAALEGEIYGCLAYNIGWNDLESSRKNKGHGHGYYVQNKAGQSTYKKLALNIVWGTGSEGFHSYTQKGNIEYFHFENNLAYNLIGFNQSRSIGRGFILGGYQPVTGLKLINNHLYKVSLQVGYGANYPIISKNVSITQNYLIESKINLYYLEDMKYFADNFIVSSDLLLTAIQDREKSDNTWDWPFKDNKIHLVDRSGSLRIGIQELTVKGTRYVPLDESKWKNNFNEVTTKVPASKAFLYQNKYNPDRALVYVYNFKSLDNFPVEMGKFLEKGEKFEVRDIENIHKIIYQGVYEGQPVHLPMNLTELAELSGNLPKEHAKHSDKRFNAFLIKKVN</sequence>
<dbReference type="InterPro" id="IPR012334">
    <property type="entry name" value="Pectin_lyas_fold"/>
</dbReference>
<accession>A0ABT8LL05</accession>
<dbReference type="Proteomes" id="UP001172083">
    <property type="component" value="Unassembled WGS sequence"/>
</dbReference>